<proteinExistence type="predicted"/>
<comment type="caution">
    <text evidence="1">The sequence shown here is derived from an EMBL/GenBank/DDBJ whole genome shotgun (WGS) entry which is preliminary data.</text>
</comment>
<evidence type="ECO:0000313" key="3">
    <source>
        <dbReference type="Proteomes" id="UP000697297"/>
    </source>
</evidence>
<reference evidence="1 3" key="1">
    <citation type="journal article" date="2021" name="G3 (Bethesda)">
        <title>Genomic diversity, chromosomal rearrangements, and interspecies hybridization in the ogataea polymorpha species complex.</title>
        <authorList>
            <person name="Hanson S.J."/>
            <person name="Cinneide E.O."/>
            <person name="Salzberg L.I."/>
            <person name="Wolfe K.H."/>
            <person name="McGowan J."/>
            <person name="Fitzpatrick D.A."/>
            <person name="Matlin K."/>
        </authorList>
    </citation>
    <scope>NUCLEOTIDE SEQUENCE</scope>
    <source>
        <strain evidence="2">81-436-3</strain>
        <strain evidence="1">83-405-1</strain>
    </source>
</reference>
<dbReference type="AlphaFoldDB" id="A0AAN6D5V8"/>
<evidence type="ECO:0008006" key="5">
    <source>
        <dbReference type="Google" id="ProtNLM"/>
    </source>
</evidence>
<dbReference type="Pfam" id="PF07350">
    <property type="entry name" value="Gig2-like"/>
    <property type="match status" value="1"/>
</dbReference>
<dbReference type="EMBL" id="JAHLUN010000008">
    <property type="protein sequence ID" value="KAG7764654.1"/>
    <property type="molecule type" value="Genomic_DNA"/>
</dbReference>
<dbReference type="EMBL" id="JAHLUH010000006">
    <property type="protein sequence ID" value="KAG7727749.1"/>
    <property type="molecule type" value="Genomic_DNA"/>
</dbReference>
<evidence type="ECO:0000313" key="2">
    <source>
        <dbReference type="EMBL" id="KAG7764654.1"/>
    </source>
</evidence>
<sequence>MNTTETVSSTQKLTLRASSLSERKFLDLKNRIIKPENYEAVKKSWKRLLEGLAEKTQEIERAGSSYIPEVSWSDIESNGYTIPKEPASLFNERGCLIIRDLIEDDMCTQWREETKQYIKHHPGITGSPHSGVASNWYIHWSKAQVEARSHPRMIQLMKAVGALYRNNNPDALLDMDSQVVYADRLRIRYPGRDVTLPLHLDSSSIERWEDDNYRDVYREIFEGRWEDWDPNLIDRRPQGTQDLYQGMSSNGSTSSVFRAFQGWLALSDAKAGEGTIRFLPDLKYALAYILLRPFFDQNGELDFSSSNFPGATPGSGQFLAHDQDLFPHLNHEKSVVGIPYVRPGDFVLWHADLLHEVDKEHKGSKESSVLYVAHTPLCPYNIETLQDSKACFNTGKKPRDFTFEYKYGPDESMFEDRGMKGNVLTQEGLQSLGLVPFNTEEDGLTPGQVAVRKLANKTIFGI</sequence>
<gene>
    <name evidence="1" type="ORF">KL933_002683</name>
    <name evidence="2" type="ORF">KL946_003334</name>
</gene>
<dbReference type="Proteomes" id="UP000738402">
    <property type="component" value="Unassembled WGS sequence"/>
</dbReference>
<dbReference type="PANTHER" id="PTHR30613">
    <property type="entry name" value="UNCHARACTERIZED PROTEIN YBIU-RELATED"/>
    <property type="match status" value="1"/>
</dbReference>
<dbReference type="Gene3D" id="2.60.120.330">
    <property type="entry name" value="B-lactam Antibiotic, Isopenicillin N Synthase, Chain"/>
    <property type="match status" value="1"/>
</dbReference>
<accession>A0AAN6D5V8</accession>
<protein>
    <recommendedName>
        <fullName evidence="5">DUF1479-domain-containing protein</fullName>
    </recommendedName>
</protein>
<organism evidence="1 4">
    <name type="scientific">Ogataea haglerorum</name>
    <dbReference type="NCBI Taxonomy" id="1937702"/>
    <lineage>
        <taxon>Eukaryota</taxon>
        <taxon>Fungi</taxon>
        <taxon>Dikarya</taxon>
        <taxon>Ascomycota</taxon>
        <taxon>Saccharomycotina</taxon>
        <taxon>Pichiomycetes</taxon>
        <taxon>Pichiales</taxon>
        <taxon>Pichiaceae</taxon>
        <taxon>Ogataea</taxon>
    </lineage>
</organism>
<dbReference type="SUPFAM" id="SSF51197">
    <property type="entry name" value="Clavaminate synthase-like"/>
    <property type="match status" value="1"/>
</dbReference>
<dbReference type="Proteomes" id="UP000697297">
    <property type="component" value="Unassembled WGS sequence"/>
</dbReference>
<name>A0AAN6D5V8_9ASCO</name>
<evidence type="ECO:0000313" key="1">
    <source>
        <dbReference type="EMBL" id="KAG7727749.1"/>
    </source>
</evidence>
<evidence type="ECO:0000313" key="4">
    <source>
        <dbReference type="Proteomes" id="UP000738402"/>
    </source>
</evidence>
<dbReference type="InterPro" id="IPR027443">
    <property type="entry name" value="IPNS-like_sf"/>
</dbReference>
<dbReference type="InterPro" id="IPR010856">
    <property type="entry name" value="Gig2-like"/>
</dbReference>
<keyword evidence="3" id="KW-1185">Reference proteome</keyword>
<dbReference type="PANTHER" id="PTHR30613:SF1">
    <property type="entry name" value="DUF1479 DOMAIN PROTEIN (AFU_ORTHOLOGUE AFUA_5G09280)"/>
    <property type="match status" value="1"/>
</dbReference>